<dbReference type="Pfam" id="PF03466">
    <property type="entry name" value="LysR_substrate"/>
    <property type="match status" value="1"/>
</dbReference>
<evidence type="ECO:0000313" key="7">
    <source>
        <dbReference type="Proteomes" id="UP000276260"/>
    </source>
</evidence>
<dbReference type="RefSeq" id="WP_046520673.1">
    <property type="nucleotide sequence ID" value="NZ_LAVS01000086.1"/>
</dbReference>
<keyword evidence="3" id="KW-0238">DNA-binding</keyword>
<dbReference type="PANTHER" id="PTHR30537:SF10">
    <property type="entry name" value="TRANSCRIPTIONAL REGULATOR-RELATED"/>
    <property type="match status" value="1"/>
</dbReference>
<gene>
    <name evidence="6" type="ORF">EIK76_14780</name>
</gene>
<sequence length="300" mass="33697">MKEWQGISEFVAVAELGSFSKAAKVLGISVAQVSRTVLQLEQRLNCNLVLRTTRQVRLTEQGTLYYQQCRALVNGLQQANQLLTSMQHEPSGAIKITAPVYYGEQFIAPLLHEFLLRYPKVQLDLQLTNDQLDLVQGGFDCAIRLGQLTDSSLQAKALGKRTLYLCASPDYLQKFGTPATVAELHQHRCLVGSVDFWRFEQQGKKLQFKPQPYLRCNSGVALTDAVLKGLGITQLPDYYLQPYLEDGRLVALLAEQQPSDEGIWALYPLNRHLPVKVRLLLDWLQQGLENSPKAIAQNVC</sequence>
<name>A0A3P3QGR1_9GAMM</name>
<keyword evidence="2" id="KW-0805">Transcription regulation</keyword>
<dbReference type="Gene3D" id="1.10.10.10">
    <property type="entry name" value="Winged helix-like DNA-binding domain superfamily/Winged helix DNA-binding domain"/>
    <property type="match status" value="1"/>
</dbReference>
<comment type="caution">
    <text evidence="6">The sequence shown here is derived from an EMBL/GenBank/DDBJ whole genome shotgun (WGS) entry which is preliminary data.</text>
</comment>
<dbReference type="InterPro" id="IPR058163">
    <property type="entry name" value="LysR-type_TF_proteobact-type"/>
</dbReference>
<feature type="domain" description="HTH lysR-type" evidence="5">
    <location>
        <begin position="10"/>
        <end position="59"/>
    </location>
</feature>
<dbReference type="InterPro" id="IPR000847">
    <property type="entry name" value="LysR_HTH_N"/>
</dbReference>
<dbReference type="FunFam" id="3.40.190.290:FF:000001">
    <property type="entry name" value="Transcriptional regulator, LysR family"/>
    <property type="match status" value="1"/>
</dbReference>
<dbReference type="Proteomes" id="UP000276260">
    <property type="component" value="Unassembled WGS sequence"/>
</dbReference>
<organism evidence="6 7">
    <name type="scientific">Rheinheimera mesophila</name>
    <dbReference type="NCBI Taxonomy" id="1547515"/>
    <lineage>
        <taxon>Bacteria</taxon>
        <taxon>Pseudomonadati</taxon>
        <taxon>Pseudomonadota</taxon>
        <taxon>Gammaproteobacteria</taxon>
        <taxon>Chromatiales</taxon>
        <taxon>Chromatiaceae</taxon>
        <taxon>Rheinheimera</taxon>
    </lineage>
</organism>
<dbReference type="GO" id="GO:0043565">
    <property type="term" value="F:sequence-specific DNA binding"/>
    <property type="evidence" value="ECO:0007669"/>
    <property type="project" value="TreeGrafter"/>
</dbReference>
<dbReference type="Pfam" id="PF00126">
    <property type="entry name" value="HTH_1"/>
    <property type="match status" value="1"/>
</dbReference>
<dbReference type="PANTHER" id="PTHR30537">
    <property type="entry name" value="HTH-TYPE TRANSCRIPTIONAL REGULATOR"/>
    <property type="match status" value="1"/>
</dbReference>
<dbReference type="OrthoDB" id="5572602at2"/>
<dbReference type="InterPro" id="IPR036388">
    <property type="entry name" value="WH-like_DNA-bd_sf"/>
</dbReference>
<protein>
    <submittedName>
        <fullName evidence="6">LysR family transcriptional regulator</fullName>
    </submittedName>
</protein>
<proteinExistence type="inferred from homology"/>
<evidence type="ECO:0000313" key="6">
    <source>
        <dbReference type="EMBL" id="RRJ19699.1"/>
    </source>
</evidence>
<evidence type="ECO:0000256" key="1">
    <source>
        <dbReference type="ARBA" id="ARBA00009437"/>
    </source>
</evidence>
<dbReference type="SUPFAM" id="SSF53850">
    <property type="entry name" value="Periplasmic binding protein-like II"/>
    <property type="match status" value="1"/>
</dbReference>
<dbReference type="Gene3D" id="3.40.190.290">
    <property type="match status" value="1"/>
</dbReference>
<dbReference type="InterPro" id="IPR005119">
    <property type="entry name" value="LysR_subst-bd"/>
</dbReference>
<dbReference type="GO" id="GO:0003700">
    <property type="term" value="F:DNA-binding transcription factor activity"/>
    <property type="evidence" value="ECO:0007669"/>
    <property type="project" value="InterPro"/>
</dbReference>
<keyword evidence="7" id="KW-1185">Reference proteome</keyword>
<dbReference type="InterPro" id="IPR036390">
    <property type="entry name" value="WH_DNA-bd_sf"/>
</dbReference>
<evidence type="ECO:0000256" key="2">
    <source>
        <dbReference type="ARBA" id="ARBA00023015"/>
    </source>
</evidence>
<dbReference type="AlphaFoldDB" id="A0A3P3QGR1"/>
<evidence type="ECO:0000256" key="4">
    <source>
        <dbReference type="ARBA" id="ARBA00023163"/>
    </source>
</evidence>
<evidence type="ECO:0000259" key="5">
    <source>
        <dbReference type="PROSITE" id="PS50931"/>
    </source>
</evidence>
<keyword evidence="4" id="KW-0804">Transcription</keyword>
<dbReference type="FunFam" id="1.10.10.10:FF:000001">
    <property type="entry name" value="LysR family transcriptional regulator"/>
    <property type="match status" value="1"/>
</dbReference>
<dbReference type="GO" id="GO:0006351">
    <property type="term" value="P:DNA-templated transcription"/>
    <property type="evidence" value="ECO:0007669"/>
    <property type="project" value="TreeGrafter"/>
</dbReference>
<evidence type="ECO:0000256" key="3">
    <source>
        <dbReference type="ARBA" id="ARBA00023125"/>
    </source>
</evidence>
<accession>A0A3P3QGR1</accession>
<dbReference type="EMBL" id="RRCF01000004">
    <property type="protein sequence ID" value="RRJ19699.1"/>
    <property type="molecule type" value="Genomic_DNA"/>
</dbReference>
<dbReference type="PROSITE" id="PS50931">
    <property type="entry name" value="HTH_LYSR"/>
    <property type="match status" value="1"/>
</dbReference>
<comment type="similarity">
    <text evidence="1">Belongs to the LysR transcriptional regulatory family.</text>
</comment>
<reference evidence="6 7" key="1">
    <citation type="submission" date="2018-11" db="EMBL/GenBank/DDBJ databases">
        <title>Draft genome analysis of Rheinheimera mesophila isolated from an industrial waste site.</title>
        <authorList>
            <person name="Yu Q."/>
            <person name="Qi Y."/>
            <person name="Zhang H."/>
            <person name="Lu Y."/>
            <person name="Pu J."/>
        </authorList>
    </citation>
    <scope>NUCLEOTIDE SEQUENCE [LARGE SCALE GENOMIC DNA]</scope>
    <source>
        <strain evidence="6 7">IITR13</strain>
    </source>
</reference>
<dbReference type="SUPFAM" id="SSF46785">
    <property type="entry name" value="Winged helix' DNA-binding domain"/>
    <property type="match status" value="1"/>
</dbReference>